<evidence type="ECO:0000256" key="1">
    <source>
        <dbReference type="ARBA" id="ARBA00001917"/>
    </source>
</evidence>
<keyword evidence="5" id="KW-0521">NADP</keyword>
<evidence type="ECO:0000313" key="8">
    <source>
        <dbReference type="Proteomes" id="UP000813462"/>
    </source>
</evidence>
<dbReference type="EMBL" id="JAEACU010000008">
    <property type="protein sequence ID" value="KAH7519277.1"/>
    <property type="molecule type" value="Genomic_DNA"/>
</dbReference>
<dbReference type="InterPro" id="IPR001155">
    <property type="entry name" value="OxRdtase_FMN_N"/>
</dbReference>
<dbReference type="GO" id="GO:0005777">
    <property type="term" value="C:peroxisome"/>
    <property type="evidence" value="ECO:0007669"/>
    <property type="project" value="TreeGrafter"/>
</dbReference>
<gene>
    <name evidence="7" type="ORF">FEM48_Zijuj08G0019000</name>
</gene>
<dbReference type="Pfam" id="PF00724">
    <property type="entry name" value="Oxidored_FMN"/>
    <property type="match status" value="1"/>
</dbReference>
<dbReference type="GO" id="GO:0016629">
    <property type="term" value="F:12-oxophytodienoate reductase activity"/>
    <property type="evidence" value="ECO:0007669"/>
    <property type="project" value="TreeGrafter"/>
</dbReference>
<comment type="similarity">
    <text evidence="2">Belongs to the NADH:flavin oxidoreductase/NADH oxidase family.</text>
</comment>
<dbReference type="PANTHER" id="PTHR22893:SF112">
    <property type="entry name" value="12-OXOPHYTODIENOATE REDUCTASE 3"/>
    <property type="match status" value="1"/>
</dbReference>
<comment type="cofactor">
    <cofactor evidence="1">
        <name>FMN</name>
        <dbReference type="ChEBI" id="CHEBI:58210"/>
    </cofactor>
</comment>
<evidence type="ECO:0000256" key="2">
    <source>
        <dbReference type="ARBA" id="ARBA00005979"/>
    </source>
</evidence>
<organism evidence="7 8">
    <name type="scientific">Ziziphus jujuba var. spinosa</name>
    <dbReference type="NCBI Taxonomy" id="714518"/>
    <lineage>
        <taxon>Eukaryota</taxon>
        <taxon>Viridiplantae</taxon>
        <taxon>Streptophyta</taxon>
        <taxon>Embryophyta</taxon>
        <taxon>Tracheophyta</taxon>
        <taxon>Spermatophyta</taxon>
        <taxon>Magnoliopsida</taxon>
        <taxon>eudicotyledons</taxon>
        <taxon>Gunneridae</taxon>
        <taxon>Pentapetalae</taxon>
        <taxon>rosids</taxon>
        <taxon>fabids</taxon>
        <taxon>Rosales</taxon>
        <taxon>Rhamnaceae</taxon>
        <taxon>Paliureae</taxon>
        <taxon>Ziziphus</taxon>
    </lineage>
</organism>
<dbReference type="Proteomes" id="UP000813462">
    <property type="component" value="Unassembled WGS sequence"/>
</dbReference>
<name>A0A978UWB1_ZIZJJ</name>
<keyword evidence="4" id="KW-0288">FMN</keyword>
<dbReference type="InterPro" id="IPR045247">
    <property type="entry name" value="Oye-like"/>
</dbReference>
<evidence type="ECO:0000259" key="6">
    <source>
        <dbReference type="Pfam" id="PF00724"/>
    </source>
</evidence>
<evidence type="ECO:0000313" key="7">
    <source>
        <dbReference type="EMBL" id="KAH7519277.1"/>
    </source>
</evidence>
<evidence type="ECO:0000256" key="4">
    <source>
        <dbReference type="ARBA" id="ARBA00022643"/>
    </source>
</evidence>
<dbReference type="InterPro" id="IPR013785">
    <property type="entry name" value="Aldolase_TIM"/>
</dbReference>
<dbReference type="GO" id="GO:0010181">
    <property type="term" value="F:FMN binding"/>
    <property type="evidence" value="ECO:0007669"/>
    <property type="project" value="InterPro"/>
</dbReference>
<evidence type="ECO:0000256" key="5">
    <source>
        <dbReference type="ARBA" id="ARBA00022857"/>
    </source>
</evidence>
<proteinExistence type="inferred from homology"/>
<reference evidence="7" key="1">
    <citation type="journal article" date="2021" name="Front. Plant Sci.">
        <title>Chromosome-Scale Genome Assembly for Chinese Sour Jujube and Insights Into Its Genome Evolution and Domestication Signature.</title>
        <authorList>
            <person name="Shen L.-Y."/>
            <person name="Luo H."/>
            <person name="Wang X.-L."/>
            <person name="Wang X.-M."/>
            <person name="Qiu X.-J."/>
            <person name="Liu H."/>
            <person name="Zhou S.-S."/>
            <person name="Jia K.-H."/>
            <person name="Nie S."/>
            <person name="Bao Y.-T."/>
            <person name="Zhang R.-G."/>
            <person name="Yun Q.-Z."/>
            <person name="Chai Y.-H."/>
            <person name="Lu J.-Y."/>
            <person name="Li Y."/>
            <person name="Zhao S.-W."/>
            <person name="Mao J.-F."/>
            <person name="Jia S.-G."/>
            <person name="Mao Y.-M."/>
        </authorList>
    </citation>
    <scope>NUCLEOTIDE SEQUENCE</scope>
    <source>
        <strain evidence="7">AT0</strain>
        <tissue evidence="7">Leaf</tissue>
    </source>
</reference>
<sequence length="194" mass="21541">METYEIPQVVEHFCQSAINAIRAGFDGVEIHGAHGFLIYQFLKDGVNDRVDEYGGSLENRCRLLMKVVEAVVAVIGAERVSVRISPATEYNDATDSDPLGLGLAVIERLNKLQLKLGSKLANLHVTQPRFIFSVGNEEEEAKFMRTLRNAYKGTFIASGGFTRELGIKSVEEGEADLISYGRFFYLESRLGFAI</sequence>
<dbReference type="Gene3D" id="3.20.20.70">
    <property type="entry name" value="Aldolase class I"/>
    <property type="match status" value="1"/>
</dbReference>
<dbReference type="GO" id="GO:0031408">
    <property type="term" value="P:oxylipin biosynthetic process"/>
    <property type="evidence" value="ECO:0007669"/>
    <property type="project" value="TreeGrafter"/>
</dbReference>
<dbReference type="AlphaFoldDB" id="A0A978UWB1"/>
<dbReference type="PANTHER" id="PTHR22893">
    <property type="entry name" value="NADH OXIDOREDUCTASE-RELATED"/>
    <property type="match status" value="1"/>
</dbReference>
<accession>A0A978UWB1</accession>
<feature type="domain" description="NADH:flavin oxidoreductase/NADH oxidase N-terminal" evidence="6">
    <location>
        <begin position="1"/>
        <end position="187"/>
    </location>
</feature>
<comment type="caution">
    <text evidence="7">The sequence shown here is derived from an EMBL/GenBank/DDBJ whole genome shotgun (WGS) entry which is preliminary data.</text>
</comment>
<dbReference type="SUPFAM" id="SSF51395">
    <property type="entry name" value="FMN-linked oxidoreductases"/>
    <property type="match status" value="1"/>
</dbReference>
<dbReference type="GO" id="GO:0009695">
    <property type="term" value="P:jasmonic acid biosynthetic process"/>
    <property type="evidence" value="ECO:0007669"/>
    <property type="project" value="TreeGrafter"/>
</dbReference>
<keyword evidence="3" id="KW-0285">Flavoprotein</keyword>
<protein>
    <recommendedName>
        <fullName evidence="6">NADH:flavin oxidoreductase/NADH oxidase N-terminal domain-containing protein</fullName>
    </recommendedName>
</protein>
<evidence type="ECO:0000256" key="3">
    <source>
        <dbReference type="ARBA" id="ARBA00022630"/>
    </source>
</evidence>